<organism evidence="1 2">
    <name type="scientific">Escherichia coli</name>
    <dbReference type="NCBI Taxonomy" id="562"/>
    <lineage>
        <taxon>Bacteria</taxon>
        <taxon>Pseudomonadati</taxon>
        <taxon>Pseudomonadota</taxon>
        <taxon>Gammaproteobacteria</taxon>
        <taxon>Enterobacterales</taxon>
        <taxon>Enterobacteriaceae</taxon>
        <taxon>Escherichia</taxon>
    </lineage>
</organism>
<proteinExistence type="predicted"/>
<evidence type="ECO:0000313" key="1">
    <source>
        <dbReference type="EMBL" id="SPW74315.1"/>
    </source>
</evidence>
<evidence type="ECO:0000313" key="2">
    <source>
        <dbReference type="Proteomes" id="UP000250991"/>
    </source>
</evidence>
<protein>
    <submittedName>
        <fullName evidence="1">Putative structural injection transglycosylase</fullName>
    </submittedName>
</protein>
<dbReference type="EMBL" id="UARW01000007">
    <property type="protein sequence ID" value="SPW74315.1"/>
    <property type="molecule type" value="Genomic_DNA"/>
</dbReference>
<gene>
    <name evidence="1" type="ORF">NCTC8009_00728</name>
</gene>
<accession>A0A2X1LFH6</accession>
<reference evidence="1 2" key="1">
    <citation type="submission" date="2018-06" db="EMBL/GenBank/DDBJ databases">
        <authorList>
            <consortium name="Pathogen Informatics"/>
            <person name="Doyle S."/>
        </authorList>
    </citation>
    <scope>NUCLEOTIDE SEQUENCE [LARGE SCALE GENOMIC DNA]</scope>
    <source>
        <strain evidence="1 2">NCTC8009</strain>
    </source>
</reference>
<sequence>MAGYDAIDGYTDTDAQKAAFGLSDDDAVSEQQKTAYATANVLDMGGLVSGTTNLIGKGISALGFERAGEKLQNFDTGDIARGVNGA</sequence>
<dbReference type="AlphaFoldDB" id="A0A2X1LFH6"/>
<dbReference type="Proteomes" id="UP000250991">
    <property type="component" value="Unassembled WGS sequence"/>
</dbReference>
<name>A0A2X1LFH6_ECOLX</name>